<dbReference type="Proteomes" id="UP001499959">
    <property type="component" value="Unassembled WGS sequence"/>
</dbReference>
<organism evidence="3 4">
    <name type="scientific">Lysobacter hankyongensis</name>
    <dbReference type="NCBI Taxonomy" id="1176535"/>
    <lineage>
        <taxon>Bacteria</taxon>
        <taxon>Pseudomonadati</taxon>
        <taxon>Pseudomonadota</taxon>
        <taxon>Gammaproteobacteria</taxon>
        <taxon>Lysobacterales</taxon>
        <taxon>Lysobacteraceae</taxon>
        <taxon>Lysobacter</taxon>
    </lineage>
</organism>
<evidence type="ECO:0000313" key="4">
    <source>
        <dbReference type="Proteomes" id="UP001499959"/>
    </source>
</evidence>
<dbReference type="InterPro" id="IPR002931">
    <property type="entry name" value="Transglutaminase-like"/>
</dbReference>
<dbReference type="Pfam" id="PF12969">
    <property type="entry name" value="DUF3857"/>
    <property type="match status" value="1"/>
</dbReference>
<dbReference type="SMART" id="SM00460">
    <property type="entry name" value="TGc"/>
    <property type="match status" value="1"/>
</dbReference>
<name>A0ABP9BF32_9GAMM</name>
<proteinExistence type="predicted"/>
<feature type="chain" id="PRO_5045674753" description="Transglutaminase-like domain-containing protein" evidence="1">
    <location>
        <begin position="20"/>
        <end position="680"/>
    </location>
</feature>
<dbReference type="SUPFAM" id="SSF54001">
    <property type="entry name" value="Cysteine proteinases"/>
    <property type="match status" value="1"/>
</dbReference>
<evidence type="ECO:0000256" key="1">
    <source>
        <dbReference type="SAM" id="SignalP"/>
    </source>
</evidence>
<evidence type="ECO:0000259" key="2">
    <source>
        <dbReference type="SMART" id="SM00460"/>
    </source>
</evidence>
<evidence type="ECO:0000313" key="3">
    <source>
        <dbReference type="EMBL" id="GAA4794677.1"/>
    </source>
</evidence>
<dbReference type="InterPro" id="IPR024618">
    <property type="entry name" value="DUF3857"/>
</dbReference>
<protein>
    <recommendedName>
        <fullName evidence="2">Transglutaminase-like domain-containing protein</fullName>
    </recommendedName>
</protein>
<comment type="caution">
    <text evidence="3">The sequence shown here is derived from an EMBL/GenBank/DDBJ whole genome shotgun (WGS) entry which is preliminary data.</text>
</comment>
<dbReference type="Gene3D" id="3.10.620.30">
    <property type="match status" value="1"/>
</dbReference>
<dbReference type="EMBL" id="BAABJE010000010">
    <property type="protein sequence ID" value="GAA4794677.1"/>
    <property type="molecule type" value="Genomic_DNA"/>
</dbReference>
<gene>
    <name evidence="3" type="ORF">GCM10023307_20390</name>
</gene>
<dbReference type="Gene3D" id="2.60.40.3140">
    <property type="match status" value="1"/>
</dbReference>
<sequence>MKHLWCAVVLLFAASVSEAATVEHVRGDLRFSTGDAPAFVVRRELPARWDADAPGADDRRWRYWLYDVQSDRRGGRDQTYIEHVFEPKSPSLIGEAGRFQINFNPEFQTMAIHRVELLRDGKWQNRLSPERISLARRESEFEQDLTDGSVTALIVLDDVRVDDVVRISYSTVGSNPILTGQIADWITLSWRNPTLRSGLRVLYDPGTKFRVHRENTAIEPQARRGADGVEVQIQARALPATVFEDSYPAWYQPYPVVQIAPERDWADVVTWALPLYPRHTAPFDEDLERRLAQWKALPDPQARLTAALRAVQNDVRYFGIEIGDNSHRPNPPDLVWRRRYGDCKDKTYLLATLLNRMGIEAVPALVATDRGRAIGEFVPSASTFNHVIVRARIGGETVWVDPTIAQQGGDPRRFDLGDYGMALPVAEGVTALQTIERPREANSGVEVKERFAPSADGREVAFEVETLYTGASADYQRRNTLSERGEELSRRYSEYYRKRYGEVEALGEPVIEDDPERNRLRIRERYRLASPFANETGGVRALEVYAEALQTASTLPTALDRKGPLGYAPRGRYRHEVTVQLPERWKPTFVEERIDRTSHAFGFQRKVELGEGSVRLVYEMNVERNELPAERVAAHLQELRKVQDELSANLRFAIPATLDARQREDRLRNLLRDVMQGDGK</sequence>
<keyword evidence="4" id="KW-1185">Reference proteome</keyword>
<accession>A0ABP9BF32</accession>
<dbReference type="RefSeq" id="WP_345303219.1">
    <property type="nucleotide sequence ID" value="NZ_BAABJE010000010.1"/>
</dbReference>
<feature type="domain" description="Transglutaminase-like" evidence="2">
    <location>
        <begin position="335"/>
        <end position="404"/>
    </location>
</feature>
<keyword evidence="1" id="KW-0732">Signal</keyword>
<dbReference type="InterPro" id="IPR038765">
    <property type="entry name" value="Papain-like_cys_pep_sf"/>
</dbReference>
<reference evidence="4" key="1">
    <citation type="journal article" date="2019" name="Int. J. Syst. Evol. Microbiol.">
        <title>The Global Catalogue of Microorganisms (GCM) 10K type strain sequencing project: providing services to taxonomists for standard genome sequencing and annotation.</title>
        <authorList>
            <consortium name="The Broad Institute Genomics Platform"/>
            <consortium name="The Broad Institute Genome Sequencing Center for Infectious Disease"/>
            <person name="Wu L."/>
            <person name="Ma J."/>
        </authorList>
    </citation>
    <scope>NUCLEOTIDE SEQUENCE [LARGE SCALE GENOMIC DNA]</scope>
    <source>
        <strain evidence="4">JCM 18204</strain>
    </source>
</reference>
<feature type="signal peptide" evidence="1">
    <location>
        <begin position="1"/>
        <end position="19"/>
    </location>
</feature>